<dbReference type="EMBL" id="OZ075116">
    <property type="protein sequence ID" value="CAL5073148.1"/>
    <property type="molecule type" value="Genomic_DNA"/>
</dbReference>
<sequence>MAAAATQSSRLNASAPPFVLRMPLVPPPVSPELYTGPLPAALPPAGFYYPPPVLVAPPPPYFQPGAFVSWSAFPQPQGPCVGMPTSGWAPVTPMAAVGLPASPAAAAPFAPEPQLPGITATTQGCRRRHGRQHFAARRLPRLDLPPRMQRAAGLAAAAHSSSPAGAKGESAAKEASPRSVLAQMRASPPDTPPALPPSFPYPELGSPSPPASAGSPSSVSVPAGGSQAVAAAPRRRRGERAPPARPSRRAAGAGAGGTARNSEPKPRRIFDPSSCNTSLMIRNLPNDFRRTRLMQIIDQHCCLENEKVTSGGIKSEFDFLYLPMDFRTGANKGYAFVNLTTPEAARRLHDHLHGHRWKVNGSGKTCEVDQADVEGLDDLVKNFSQSRFECGDEEFLPVWFEPPRDGSRRTLSHLVGRMLRCW</sequence>
<feature type="region of interest" description="Disordered" evidence="2">
    <location>
        <begin position="123"/>
        <end position="274"/>
    </location>
</feature>
<proteinExistence type="predicted"/>
<dbReference type="GO" id="GO:0003723">
    <property type="term" value="F:RNA binding"/>
    <property type="evidence" value="ECO:0007669"/>
    <property type="project" value="UniProtKB-UniRule"/>
</dbReference>
<feature type="compositionally biased region" description="Low complexity" evidence="2">
    <location>
        <begin position="211"/>
        <end position="232"/>
    </location>
</feature>
<protein>
    <recommendedName>
        <fullName evidence="3">RRM domain-containing protein</fullName>
    </recommendedName>
</protein>
<feature type="compositionally biased region" description="Low complexity" evidence="2">
    <location>
        <begin position="145"/>
        <end position="169"/>
    </location>
</feature>
<keyword evidence="5" id="KW-1185">Reference proteome</keyword>
<dbReference type="InterPro" id="IPR000504">
    <property type="entry name" value="RRM_dom"/>
</dbReference>
<name>A0ABC9FD91_9POAL</name>
<gene>
    <name evidence="4" type="ORF">URODEC1_LOCUS104435</name>
</gene>
<reference evidence="4 5" key="2">
    <citation type="submission" date="2024-10" db="EMBL/GenBank/DDBJ databases">
        <authorList>
            <person name="Ryan C."/>
        </authorList>
    </citation>
    <scope>NUCLEOTIDE SEQUENCE [LARGE SCALE GENOMIC DNA]</scope>
</reference>
<dbReference type="InterPro" id="IPR007201">
    <property type="entry name" value="Mei2-like_Rrm_C"/>
</dbReference>
<keyword evidence="1" id="KW-0694">RNA-binding</keyword>
<feature type="compositionally biased region" description="Basic residues" evidence="2">
    <location>
        <begin position="125"/>
        <end position="139"/>
    </location>
</feature>
<evidence type="ECO:0000259" key="3">
    <source>
        <dbReference type="PROSITE" id="PS50102"/>
    </source>
</evidence>
<dbReference type="Gene3D" id="3.30.70.330">
    <property type="match status" value="1"/>
</dbReference>
<feature type="compositionally biased region" description="Pro residues" evidence="2">
    <location>
        <begin position="189"/>
        <end position="200"/>
    </location>
</feature>
<evidence type="ECO:0000256" key="2">
    <source>
        <dbReference type="SAM" id="MobiDB-lite"/>
    </source>
</evidence>
<dbReference type="AlphaFoldDB" id="A0ABC9FD91"/>
<dbReference type="Pfam" id="PF04059">
    <property type="entry name" value="RRM_2"/>
    <property type="match status" value="1"/>
</dbReference>
<dbReference type="CDD" id="cd12277">
    <property type="entry name" value="RRM3_MEI2_EAR1_like"/>
    <property type="match status" value="1"/>
</dbReference>
<evidence type="ECO:0000313" key="5">
    <source>
        <dbReference type="Proteomes" id="UP001497457"/>
    </source>
</evidence>
<dbReference type="PROSITE" id="PS50102">
    <property type="entry name" value="RRM"/>
    <property type="match status" value="1"/>
</dbReference>
<reference evidence="5" key="1">
    <citation type="submission" date="2024-06" db="EMBL/GenBank/DDBJ databases">
        <authorList>
            <person name="Ryan C."/>
        </authorList>
    </citation>
    <scope>NUCLEOTIDE SEQUENCE [LARGE SCALE GENOMIC DNA]</scope>
</reference>
<evidence type="ECO:0000313" key="4">
    <source>
        <dbReference type="EMBL" id="CAL5073148.1"/>
    </source>
</evidence>
<feature type="domain" description="RRM" evidence="3">
    <location>
        <begin position="277"/>
        <end position="373"/>
    </location>
</feature>
<evidence type="ECO:0000256" key="1">
    <source>
        <dbReference type="PROSITE-ProRule" id="PRU00176"/>
    </source>
</evidence>
<dbReference type="SUPFAM" id="SSF54928">
    <property type="entry name" value="RNA-binding domain, RBD"/>
    <property type="match status" value="1"/>
</dbReference>
<dbReference type="Proteomes" id="UP001497457">
    <property type="component" value="Chromosome 6rd"/>
</dbReference>
<dbReference type="InterPro" id="IPR035979">
    <property type="entry name" value="RBD_domain_sf"/>
</dbReference>
<dbReference type="InterPro" id="IPR012677">
    <property type="entry name" value="Nucleotide-bd_a/b_plait_sf"/>
</dbReference>
<accession>A0ABC9FD91</accession>
<organism evidence="4 5">
    <name type="scientific">Urochloa decumbens</name>
    <dbReference type="NCBI Taxonomy" id="240449"/>
    <lineage>
        <taxon>Eukaryota</taxon>
        <taxon>Viridiplantae</taxon>
        <taxon>Streptophyta</taxon>
        <taxon>Embryophyta</taxon>
        <taxon>Tracheophyta</taxon>
        <taxon>Spermatophyta</taxon>
        <taxon>Magnoliopsida</taxon>
        <taxon>Liliopsida</taxon>
        <taxon>Poales</taxon>
        <taxon>Poaceae</taxon>
        <taxon>PACMAD clade</taxon>
        <taxon>Panicoideae</taxon>
        <taxon>Panicodae</taxon>
        <taxon>Paniceae</taxon>
        <taxon>Melinidinae</taxon>
        <taxon>Urochloa</taxon>
    </lineage>
</organism>